<dbReference type="eggNOG" id="ENOG502SYSW">
    <property type="taxonomic scope" value="Eukaryota"/>
</dbReference>
<dbReference type="VEuPathDB" id="FungiDB:FGRAMPH1_01G09297"/>
<gene>
    <name evidence="3" type="primary">FG08180.1</name>
    <name evidence="2" type="ORF">FGRAMPH1_01T09297</name>
</gene>
<organism evidence="2 4">
    <name type="scientific">Gibberella zeae (strain ATCC MYA-4620 / CBS 123657 / FGSC 9075 / NRRL 31084 / PH-1)</name>
    <name type="common">Wheat head blight fungus</name>
    <name type="synonym">Fusarium graminearum</name>
    <dbReference type="NCBI Taxonomy" id="229533"/>
    <lineage>
        <taxon>Eukaryota</taxon>
        <taxon>Fungi</taxon>
        <taxon>Dikarya</taxon>
        <taxon>Ascomycota</taxon>
        <taxon>Pezizomycotina</taxon>
        <taxon>Sordariomycetes</taxon>
        <taxon>Hypocreomycetidae</taxon>
        <taxon>Hypocreales</taxon>
        <taxon>Nectriaceae</taxon>
        <taxon>Fusarium</taxon>
    </lineage>
</organism>
<dbReference type="EMBL" id="HG970333">
    <property type="protein sequence ID" value="CEF76451.1"/>
    <property type="molecule type" value="Genomic_DNA"/>
</dbReference>
<reference evidence="3 4" key="2">
    <citation type="journal article" date="2010" name="Nature">
        <title>Comparative genomics reveals mobile pathogenicity chromosomes in Fusarium.</title>
        <authorList>
            <person name="Ma L.J."/>
            <person name="van der Does H.C."/>
            <person name="Borkovich K.A."/>
            <person name="Coleman J.J."/>
            <person name="Daboussi M.J."/>
            <person name="Di Pietro A."/>
            <person name="Dufresne M."/>
            <person name="Freitag M."/>
            <person name="Grabherr M."/>
            <person name="Henrissat B."/>
            <person name="Houterman P.M."/>
            <person name="Kang S."/>
            <person name="Shim W.B."/>
            <person name="Woloshuk C."/>
            <person name="Xie X."/>
            <person name="Xu J.R."/>
            <person name="Antoniw J."/>
            <person name="Baker S.E."/>
            <person name="Bluhm B.H."/>
            <person name="Breakspear A."/>
            <person name="Brown D.W."/>
            <person name="Butchko R.A."/>
            <person name="Chapman S."/>
            <person name="Coulson R."/>
            <person name="Coutinho P.M."/>
            <person name="Danchin E.G."/>
            <person name="Diener A."/>
            <person name="Gale L.R."/>
            <person name="Gardiner D.M."/>
            <person name="Goff S."/>
            <person name="Hammond-Kosack K.E."/>
            <person name="Hilburn K."/>
            <person name="Hua-Van A."/>
            <person name="Jonkers W."/>
            <person name="Kazan K."/>
            <person name="Kodira C.D."/>
            <person name="Koehrsen M."/>
            <person name="Kumar L."/>
            <person name="Lee Y.H."/>
            <person name="Li L."/>
            <person name="Manners J.M."/>
            <person name="Miranda-Saavedra D."/>
            <person name="Mukherjee M."/>
            <person name="Park G."/>
            <person name="Park J."/>
            <person name="Park S.Y."/>
            <person name="Proctor R.H."/>
            <person name="Regev A."/>
            <person name="Ruiz-Roldan M.C."/>
            <person name="Sain D."/>
            <person name="Sakthikumar S."/>
            <person name="Sykes S."/>
            <person name="Schwartz D.C."/>
            <person name="Turgeon B.G."/>
            <person name="Wapinski I."/>
            <person name="Yoder O."/>
            <person name="Young S."/>
            <person name="Zeng Q."/>
            <person name="Zhou S."/>
            <person name="Galagan J."/>
            <person name="Cuomo C.A."/>
            <person name="Kistler H.C."/>
            <person name="Rep M."/>
        </authorList>
    </citation>
    <scope>GENOME REANNOTATION</scope>
    <source>
        <strain evidence="4">ATCC MYA-4620 / CBS 123657 / FGSC 9075 / NRRL 31084 / PH-1</strain>
        <strain evidence="3">PH-1 / ATCC MYA-4620 / FGSC 9075 / NRRL 31084</strain>
    </source>
</reference>
<evidence type="ECO:0000313" key="4">
    <source>
        <dbReference type="Proteomes" id="UP000070720"/>
    </source>
</evidence>
<reference evidence="2 4" key="3">
    <citation type="journal article" date="2015" name="BMC Genomics">
        <title>The completed genome sequence of the pathogenic ascomycete fungus Fusarium graminearum.</title>
        <authorList>
            <person name="King R."/>
            <person name="Urban M."/>
            <person name="Hammond-Kosack M.C."/>
            <person name="Hassani-Pak K."/>
            <person name="Hammond-Kosack K.E."/>
        </authorList>
    </citation>
    <scope>NUCLEOTIDE SEQUENCE [LARGE SCALE GENOMIC DNA]</scope>
    <source>
        <strain evidence="4">ATCC MYA-4620 / CBS 123657 / FGSC 9075 / NRRL 31084 / PH-1</strain>
        <strain evidence="2">PH-1</strain>
    </source>
</reference>
<dbReference type="Proteomes" id="UP000070720">
    <property type="component" value="Chromosome 2"/>
</dbReference>
<dbReference type="HOGENOM" id="CLU_135732_1_0_1"/>
<dbReference type="InParanoid" id="I1RVB3"/>
<dbReference type="AlphaFoldDB" id="I1RVB3"/>
<evidence type="ECO:0000256" key="1">
    <source>
        <dbReference type="SAM" id="SignalP"/>
    </source>
</evidence>
<accession>I1RVB3</accession>
<dbReference type="RefSeq" id="XP_011320632.1">
    <property type="nucleotide sequence ID" value="XM_011322330.1"/>
</dbReference>
<feature type="signal peptide" evidence="1">
    <location>
        <begin position="1"/>
        <end position="26"/>
    </location>
</feature>
<dbReference type="OrthoDB" id="4788795at2759"/>
<reference evidence="3" key="4">
    <citation type="submission" date="2017-01" db="UniProtKB">
        <authorList>
            <consortium name="EnsemblFungi"/>
        </authorList>
    </citation>
    <scope>IDENTIFICATION</scope>
    <source>
        <strain evidence="3">PH-1 / ATCC MYA-4620 / FGSC 9075 / NRRL 31084</strain>
    </source>
</reference>
<reference evidence="3 4" key="1">
    <citation type="journal article" date="2007" name="Science">
        <title>The Fusarium graminearum genome reveals a link between localized polymorphism and pathogen specialization.</title>
        <authorList>
            <person name="Cuomo C.A."/>
            <person name="Gueldener U."/>
            <person name="Xu J.-R."/>
            <person name="Trail F."/>
            <person name="Turgeon B.G."/>
            <person name="Di Pietro A."/>
            <person name="Walton J.D."/>
            <person name="Ma L.-J."/>
            <person name="Baker S.E."/>
            <person name="Rep M."/>
            <person name="Adam G."/>
            <person name="Antoniw J."/>
            <person name="Baldwin T."/>
            <person name="Calvo S.E."/>
            <person name="Chang Y.-L."/>
            <person name="DeCaprio D."/>
            <person name="Gale L.R."/>
            <person name="Gnerre S."/>
            <person name="Goswami R.S."/>
            <person name="Hammond-Kosack K."/>
            <person name="Harris L.J."/>
            <person name="Hilburn K."/>
            <person name="Kennell J.C."/>
            <person name="Kroken S."/>
            <person name="Magnuson J.K."/>
            <person name="Mannhaupt G."/>
            <person name="Mauceli E.W."/>
            <person name="Mewes H.-W."/>
            <person name="Mitterbauer R."/>
            <person name="Muehlbauer G."/>
            <person name="Muensterkoetter M."/>
            <person name="Nelson D."/>
            <person name="O'Donnell K."/>
            <person name="Ouellet T."/>
            <person name="Qi W."/>
            <person name="Quesneville H."/>
            <person name="Roncero M.I.G."/>
            <person name="Seong K.-Y."/>
            <person name="Tetko I.V."/>
            <person name="Urban M."/>
            <person name="Waalwijk C."/>
            <person name="Ward T.J."/>
            <person name="Yao J."/>
            <person name="Birren B.W."/>
            <person name="Kistler H.C."/>
        </authorList>
    </citation>
    <scope>NUCLEOTIDE SEQUENCE [LARGE SCALE GENOMIC DNA]</scope>
    <source>
        <strain evidence="4">ATCC MYA-4620 / CBS 123657 / FGSC 9075 / NRRL 31084 / PH-1</strain>
        <strain evidence="3">PH-1 / ATCC MYA-4620 / FGSC 9075 / NRRL 31084</strain>
    </source>
</reference>
<evidence type="ECO:0000313" key="3">
    <source>
        <dbReference type="EnsemblFungi" id="CEF76451"/>
    </source>
</evidence>
<name>I1RVB3_GIBZE</name>
<dbReference type="KEGG" id="fgr:FGSG_08180"/>
<protein>
    <submittedName>
        <fullName evidence="2">Chromosome 2, complete genome</fullName>
    </submittedName>
</protein>
<keyword evidence="1" id="KW-0732">Signal</keyword>
<accession>A0A098DET9</accession>
<sequence>MKTTLFTSAAAAALTLTLTFASGTIANHCSWKPVEGPFLRKWRVVASGVDDIPGKCGGFWDNMNNRNFNGACGALSETSCGKDGNGDMAINFFSMSTCNGGHVESAWWEATRNQFGGITCNKEEPFKRV</sequence>
<dbReference type="EnsemblFungi" id="CEF76451">
    <property type="protein sequence ID" value="CEF76451"/>
    <property type="gene ID" value="FGRRES_08180"/>
</dbReference>
<proteinExistence type="predicted"/>
<evidence type="ECO:0000313" key="2">
    <source>
        <dbReference type="EMBL" id="CEF76451.1"/>
    </source>
</evidence>
<feature type="chain" id="PRO_5010124522" evidence="1">
    <location>
        <begin position="27"/>
        <end position="129"/>
    </location>
</feature>
<keyword evidence="4" id="KW-1185">Reference proteome</keyword>